<comment type="caution">
    <text evidence="2">The sequence shown here is derived from an EMBL/GenBank/DDBJ whole genome shotgun (WGS) entry which is preliminary data.</text>
</comment>
<keyword evidence="3" id="KW-1185">Reference proteome</keyword>
<protein>
    <recommendedName>
        <fullName evidence="4">Lipoprotein</fullName>
    </recommendedName>
</protein>
<proteinExistence type="predicted"/>
<name>A0ABP7SA99_9SPHN</name>
<dbReference type="Proteomes" id="UP001501310">
    <property type="component" value="Unassembled WGS sequence"/>
</dbReference>
<dbReference type="EMBL" id="BAAAZD010000002">
    <property type="protein sequence ID" value="GAA4008902.1"/>
    <property type="molecule type" value="Genomic_DNA"/>
</dbReference>
<evidence type="ECO:0000313" key="3">
    <source>
        <dbReference type="Proteomes" id="UP001501310"/>
    </source>
</evidence>
<evidence type="ECO:0000256" key="1">
    <source>
        <dbReference type="SAM" id="SignalP"/>
    </source>
</evidence>
<feature type="chain" id="PRO_5045553550" description="Lipoprotein" evidence="1">
    <location>
        <begin position="19"/>
        <end position="209"/>
    </location>
</feature>
<gene>
    <name evidence="2" type="ORF">GCM10022211_23350</name>
</gene>
<evidence type="ECO:0000313" key="2">
    <source>
        <dbReference type="EMBL" id="GAA4008902.1"/>
    </source>
</evidence>
<evidence type="ECO:0008006" key="4">
    <source>
        <dbReference type="Google" id="ProtNLM"/>
    </source>
</evidence>
<organism evidence="2 3">
    <name type="scientific">Sphingomonas humi</name>
    <dbReference type="NCBI Taxonomy" id="335630"/>
    <lineage>
        <taxon>Bacteria</taxon>
        <taxon>Pseudomonadati</taxon>
        <taxon>Pseudomonadota</taxon>
        <taxon>Alphaproteobacteria</taxon>
        <taxon>Sphingomonadales</taxon>
        <taxon>Sphingomonadaceae</taxon>
        <taxon>Sphingomonas</taxon>
    </lineage>
</organism>
<keyword evidence="1" id="KW-0732">Signal</keyword>
<accession>A0ABP7SA99</accession>
<sequence>MRHFLLAGTLAASLSACSSTGGGGLGGFATPYGLVRTGQTVNVGSGAMSVISPREWNRQGGFSFNDVRWVEDWTLNGPYLDGVTFITGLPDNKRLIWQEYKADRQVPRFRSTMTAPEVVSLLETLYRVEGGAVDFKTLGLAPRPFLGTSGFQWDYEHLDGDEVWRKGRAVGAVIDGKLYMIMYDAARSHYYQQALPDFEAMVRSAVRRR</sequence>
<dbReference type="PROSITE" id="PS51257">
    <property type="entry name" value="PROKAR_LIPOPROTEIN"/>
    <property type="match status" value="1"/>
</dbReference>
<reference evidence="3" key="1">
    <citation type="journal article" date="2019" name="Int. J. Syst. Evol. Microbiol.">
        <title>The Global Catalogue of Microorganisms (GCM) 10K type strain sequencing project: providing services to taxonomists for standard genome sequencing and annotation.</title>
        <authorList>
            <consortium name="The Broad Institute Genomics Platform"/>
            <consortium name="The Broad Institute Genome Sequencing Center for Infectious Disease"/>
            <person name="Wu L."/>
            <person name="Ma J."/>
        </authorList>
    </citation>
    <scope>NUCLEOTIDE SEQUENCE [LARGE SCALE GENOMIC DNA]</scope>
    <source>
        <strain evidence="3">JCM 16603</strain>
    </source>
</reference>
<feature type="signal peptide" evidence="1">
    <location>
        <begin position="1"/>
        <end position="18"/>
    </location>
</feature>
<dbReference type="RefSeq" id="WP_344710517.1">
    <property type="nucleotide sequence ID" value="NZ_BAAAZD010000002.1"/>
</dbReference>